<dbReference type="Proteomes" id="UP000320475">
    <property type="component" value="Unassembled WGS sequence"/>
</dbReference>
<proteinExistence type="predicted"/>
<organism evidence="2 3">
    <name type="scientific">Synchytrium endobioticum</name>
    <dbReference type="NCBI Taxonomy" id="286115"/>
    <lineage>
        <taxon>Eukaryota</taxon>
        <taxon>Fungi</taxon>
        <taxon>Fungi incertae sedis</taxon>
        <taxon>Chytridiomycota</taxon>
        <taxon>Chytridiomycota incertae sedis</taxon>
        <taxon>Chytridiomycetes</taxon>
        <taxon>Synchytriales</taxon>
        <taxon>Synchytriaceae</taxon>
        <taxon>Synchytrium</taxon>
    </lineage>
</organism>
<name>A0A507CH60_9FUNG</name>
<gene>
    <name evidence="2" type="ORF">SeLEV6574_g07663</name>
</gene>
<sequence length="167" mass="19424">MSRLSKIHIVILIAVFLVHRIQAADDSEMDKMKMRDLSFSLMRHRITSAEETEKAQVNDDAVYLKAQMRCLSARMRERLNYVPLGSLRLDELSRVPAPGDSEERQIYVMEFNAYQYEYCEALRFRISNALGIATDTRPLVGRKTVQSVKKYSQKLAPLMKRRIHQCI</sequence>
<reference evidence="2 3" key="1">
    <citation type="journal article" date="2019" name="Sci. Rep.">
        <title>Comparative genomics of chytrid fungi reveal insights into the obligate biotrophic and pathogenic lifestyle of Synchytrium endobioticum.</title>
        <authorList>
            <person name="van de Vossenberg B.T.L.H."/>
            <person name="Warris S."/>
            <person name="Nguyen H.D.T."/>
            <person name="van Gent-Pelzer M.P.E."/>
            <person name="Joly D.L."/>
            <person name="van de Geest H.C."/>
            <person name="Bonants P.J.M."/>
            <person name="Smith D.S."/>
            <person name="Levesque C.A."/>
            <person name="van der Lee T.A.J."/>
        </authorList>
    </citation>
    <scope>NUCLEOTIDE SEQUENCE [LARGE SCALE GENOMIC DNA]</scope>
    <source>
        <strain evidence="2 3">LEV6574</strain>
    </source>
</reference>
<evidence type="ECO:0000256" key="1">
    <source>
        <dbReference type="SAM" id="SignalP"/>
    </source>
</evidence>
<feature type="signal peptide" evidence="1">
    <location>
        <begin position="1"/>
        <end position="23"/>
    </location>
</feature>
<keyword evidence="1" id="KW-0732">Signal</keyword>
<dbReference type="AlphaFoldDB" id="A0A507CH60"/>
<dbReference type="EMBL" id="QEAM01000579">
    <property type="protein sequence ID" value="TPX38738.1"/>
    <property type="molecule type" value="Genomic_DNA"/>
</dbReference>
<evidence type="ECO:0000313" key="3">
    <source>
        <dbReference type="Proteomes" id="UP000320475"/>
    </source>
</evidence>
<accession>A0A507CH60</accession>
<protein>
    <submittedName>
        <fullName evidence="2">Uncharacterized protein</fullName>
    </submittedName>
</protein>
<comment type="caution">
    <text evidence="2">The sequence shown here is derived from an EMBL/GenBank/DDBJ whole genome shotgun (WGS) entry which is preliminary data.</text>
</comment>
<feature type="chain" id="PRO_5021427309" evidence="1">
    <location>
        <begin position="24"/>
        <end position="167"/>
    </location>
</feature>
<evidence type="ECO:0000313" key="2">
    <source>
        <dbReference type="EMBL" id="TPX38738.1"/>
    </source>
</evidence>